<keyword evidence="7 13" id="KW-0418">Kinase</keyword>
<dbReference type="GO" id="GO:0030490">
    <property type="term" value="P:maturation of SSU-rRNA"/>
    <property type="evidence" value="ECO:0007669"/>
    <property type="project" value="TreeGrafter"/>
</dbReference>
<organism evidence="13 14">
    <name type="scientific">Pseudoloma neurophilia</name>
    <dbReference type="NCBI Taxonomy" id="146866"/>
    <lineage>
        <taxon>Eukaryota</taxon>
        <taxon>Fungi</taxon>
        <taxon>Fungi incertae sedis</taxon>
        <taxon>Microsporidia</taxon>
        <taxon>Pseudoloma</taxon>
    </lineage>
</organism>
<evidence type="ECO:0000256" key="7">
    <source>
        <dbReference type="ARBA" id="ARBA00022777"/>
    </source>
</evidence>
<dbReference type="GO" id="GO:0030688">
    <property type="term" value="C:preribosome, small subunit precursor"/>
    <property type="evidence" value="ECO:0007669"/>
    <property type="project" value="TreeGrafter"/>
</dbReference>
<proteinExistence type="inferred from homology"/>
<keyword evidence="4" id="KW-0808">Transferase</keyword>
<dbReference type="Gene3D" id="3.30.200.20">
    <property type="entry name" value="Phosphorylase Kinase, domain 1"/>
    <property type="match status" value="1"/>
</dbReference>
<dbReference type="OrthoDB" id="10258631at2759"/>
<keyword evidence="6" id="KW-0547">Nucleotide-binding</keyword>
<evidence type="ECO:0000313" key="13">
    <source>
        <dbReference type="EMBL" id="KRH93051.1"/>
    </source>
</evidence>
<evidence type="ECO:0000256" key="5">
    <source>
        <dbReference type="ARBA" id="ARBA00022723"/>
    </source>
</evidence>
<dbReference type="Gene3D" id="1.10.510.10">
    <property type="entry name" value="Transferase(Phosphotransferase) domain 1"/>
    <property type="match status" value="1"/>
</dbReference>
<dbReference type="PROSITE" id="PS01245">
    <property type="entry name" value="RIO1"/>
    <property type="match status" value="1"/>
</dbReference>
<dbReference type="PANTHER" id="PTHR45852:SF1">
    <property type="entry name" value="SERINE_THREONINE-PROTEIN KINASE RIO2"/>
    <property type="match status" value="1"/>
</dbReference>
<keyword evidence="3 13" id="KW-0723">Serine/threonine-protein kinase</keyword>
<dbReference type="InterPro" id="IPR000687">
    <property type="entry name" value="RIO_kinase"/>
</dbReference>
<feature type="domain" description="Protein kinase" evidence="12">
    <location>
        <begin position="67"/>
        <end position="254"/>
    </location>
</feature>
<dbReference type="VEuPathDB" id="MicrosporidiaDB:M153_1625000175"/>
<dbReference type="GO" id="GO:0005524">
    <property type="term" value="F:ATP binding"/>
    <property type="evidence" value="ECO:0007669"/>
    <property type="project" value="UniProtKB-KW"/>
</dbReference>
<gene>
    <name evidence="13" type="ORF">M153_1625000175</name>
</gene>
<dbReference type="GO" id="GO:0005829">
    <property type="term" value="C:cytosol"/>
    <property type="evidence" value="ECO:0007669"/>
    <property type="project" value="TreeGrafter"/>
</dbReference>
<comment type="catalytic activity">
    <reaction evidence="11">
        <text>L-seryl-[protein] + ATP = O-phospho-L-seryl-[protein] + ADP + H(+)</text>
        <dbReference type="Rhea" id="RHEA:17989"/>
        <dbReference type="Rhea" id="RHEA-COMP:9863"/>
        <dbReference type="Rhea" id="RHEA-COMP:11604"/>
        <dbReference type="ChEBI" id="CHEBI:15378"/>
        <dbReference type="ChEBI" id="CHEBI:29999"/>
        <dbReference type="ChEBI" id="CHEBI:30616"/>
        <dbReference type="ChEBI" id="CHEBI:83421"/>
        <dbReference type="ChEBI" id="CHEBI:456216"/>
        <dbReference type="EC" id="2.7.11.1"/>
    </reaction>
</comment>
<evidence type="ECO:0000256" key="6">
    <source>
        <dbReference type="ARBA" id="ARBA00022741"/>
    </source>
</evidence>
<dbReference type="GO" id="GO:0046872">
    <property type="term" value="F:metal ion binding"/>
    <property type="evidence" value="ECO:0007669"/>
    <property type="project" value="UniProtKB-KW"/>
</dbReference>
<evidence type="ECO:0000256" key="3">
    <source>
        <dbReference type="ARBA" id="ARBA00022527"/>
    </source>
</evidence>
<evidence type="ECO:0000256" key="10">
    <source>
        <dbReference type="ARBA" id="ARBA00047899"/>
    </source>
</evidence>
<dbReference type="PROSITE" id="PS50011">
    <property type="entry name" value="PROTEIN_KINASE_DOM"/>
    <property type="match status" value="1"/>
</dbReference>
<evidence type="ECO:0000256" key="11">
    <source>
        <dbReference type="ARBA" id="ARBA00048679"/>
    </source>
</evidence>
<keyword evidence="14" id="KW-1185">Reference proteome</keyword>
<accession>A0A0R0M3U5</accession>
<name>A0A0R0M3U5_9MICR</name>
<dbReference type="EMBL" id="LGUB01000512">
    <property type="protein sequence ID" value="KRH93051.1"/>
    <property type="molecule type" value="Genomic_DNA"/>
</dbReference>
<dbReference type="InterPro" id="IPR011009">
    <property type="entry name" value="Kinase-like_dom_sf"/>
</dbReference>
<dbReference type="PANTHER" id="PTHR45852">
    <property type="entry name" value="SER/THR-PROTEIN KINASE RIO2"/>
    <property type="match status" value="1"/>
</dbReference>
<protein>
    <recommendedName>
        <fullName evidence="2">non-specific serine/threonine protein kinase</fullName>
        <ecNumber evidence="2">2.7.11.1</ecNumber>
    </recommendedName>
</protein>
<dbReference type="AlphaFoldDB" id="A0A0R0M3U5"/>
<dbReference type="Proteomes" id="UP000051530">
    <property type="component" value="Unassembled WGS sequence"/>
</dbReference>
<keyword evidence="9" id="KW-0460">Magnesium</keyword>
<keyword evidence="5" id="KW-0479">Metal-binding</keyword>
<sequence length="254" mass="30596">MKYFKELDDIHVQILKKIEKNGKKINDSVHLRDLIKEKMVVFDKKYILTYKGYDHLALQFFKRKGLGKIINQIDIGKESDIFLAEMNGQLVAVKMYRIGRTSYRKTENRDNFKLDMYKKSFLYCKREYQIMKELKNDNIAEVVGYNRNVLITKYYDCRPMVKTRLDDLDYFYNKLFDLLVSLYALGYVHGDFNEYNILVKEKELILIDFPQAVKINTKNATEILEKDVQCIKEYFLRKYRYTNERNLLEEIQQQ</sequence>
<dbReference type="SMART" id="SM00090">
    <property type="entry name" value="RIO"/>
    <property type="match status" value="1"/>
</dbReference>
<evidence type="ECO:0000256" key="8">
    <source>
        <dbReference type="ARBA" id="ARBA00022840"/>
    </source>
</evidence>
<dbReference type="InterPro" id="IPR018935">
    <property type="entry name" value="RIO_kinase_CS"/>
</dbReference>
<dbReference type="InterPro" id="IPR000719">
    <property type="entry name" value="Prot_kinase_dom"/>
</dbReference>
<dbReference type="GO" id="GO:0004674">
    <property type="term" value="F:protein serine/threonine kinase activity"/>
    <property type="evidence" value="ECO:0007669"/>
    <property type="project" value="UniProtKB-KW"/>
</dbReference>
<comment type="similarity">
    <text evidence="1">Belongs to the protein kinase superfamily. RIO-type Ser/Thr kinase family.</text>
</comment>
<evidence type="ECO:0000313" key="14">
    <source>
        <dbReference type="Proteomes" id="UP000051530"/>
    </source>
</evidence>
<comment type="caution">
    <text evidence="13">The sequence shown here is derived from an EMBL/GenBank/DDBJ whole genome shotgun (WGS) entry which is preliminary data.</text>
</comment>
<dbReference type="Pfam" id="PF01163">
    <property type="entry name" value="RIO1"/>
    <property type="match status" value="1"/>
</dbReference>
<evidence type="ECO:0000256" key="9">
    <source>
        <dbReference type="ARBA" id="ARBA00022842"/>
    </source>
</evidence>
<dbReference type="EC" id="2.7.11.1" evidence="2"/>
<evidence type="ECO:0000256" key="2">
    <source>
        <dbReference type="ARBA" id="ARBA00012513"/>
    </source>
</evidence>
<evidence type="ECO:0000256" key="4">
    <source>
        <dbReference type="ARBA" id="ARBA00022679"/>
    </source>
</evidence>
<dbReference type="SUPFAM" id="SSF56112">
    <property type="entry name" value="Protein kinase-like (PK-like)"/>
    <property type="match status" value="1"/>
</dbReference>
<evidence type="ECO:0000256" key="1">
    <source>
        <dbReference type="ARBA" id="ARBA00009196"/>
    </source>
</evidence>
<reference evidence="13 14" key="1">
    <citation type="submission" date="2015-07" db="EMBL/GenBank/DDBJ databases">
        <title>The genome of Pseudoloma neurophilia, a relevant intracellular parasite of the zebrafish.</title>
        <authorList>
            <person name="Ndikumana S."/>
            <person name="Pelin A."/>
            <person name="Sanders J."/>
            <person name="Corradi N."/>
        </authorList>
    </citation>
    <scope>NUCLEOTIDE SEQUENCE [LARGE SCALE GENOMIC DNA]</scope>
    <source>
        <strain evidence="13 14">MK1</strain>
    </source>
</reference>
<dbReference type="InterPro" id="IPR018934">
    <property type="entry name" value="RIO_dom"/>
</dbReference>
<comment type="catalytic activity">
    <reaction evidence="10">
        <text>L-threonyl-[protein] + ATP = O-phospho-L-threonyl-[protein] + ADP + H(+)</text>
        <dbReference type="Rhea" id="RHEA:46608"/>
        <dbReference type="Rhea" id="RHEA-COMP:11060"/>
        <dbReference type="Rhea" id="RHEA-COMP:11605"/>
        <dbReference type="ChEBI" id="CHEBI:15378"/>
        <dbReference type="ChEBI" id="CHEBI:30013"/>
        <dbReference type="ChEBI" id="CHEBI:30616"/>
        <dbReference type="ChEBI" id="CHEBI:61977"/>
        <dbReference type="ChEBI" id="CHEBI:456216"/>
        <dbReference type="EC" id="2.7.11.1"/>
    </reaction>
</comment>
<keyword evidence="8" id="KW-0067">ATP-binding</keyword>
<evidence type="ECO:0000259" key="12">
    <source>
        <dbReference type="PROSITE" id="PS50011"/>
    </source>
</evidence>